<organism evidence="2 3">
    <name type="scientific">Cytospora mali</name>
    <name type="common">Apple Valsa canker fungus</name>
    <name type="synonym">Valsa mali</name>
    <dbReference type="NCBI Taxonomy" id="578113"/>
    <lineage>
        <taxon>Eukaryota</taxon>
        <taxon>Fungi</taxon>
        <taxon>Dikarya</taxon>
        <taxon>Ascomycota</taxon>
        <taxon>Pezizomycotina</taxon>
        <taxon>Sordariomycetes</taxon>
        <taxon>Sordariomycetidae</taxon>
        <taxon>Diaporthales</taxon>
        <taxon>Cytosporaceae</taxon>
        <taxon>Cytospora</taxon>
    </lineage>
</organism>
<evidence type="ECO:0000313" key="2">
    <source>
        <dbReference type="EMBL" id="KUI73521.1"/>
    </source>
</evidence>
<keyword evidence="1" id="KW-0812">Transmembrane</keyword>
<name>A0A194WAQ9_CYTMA</name>
<dbReference type="EMBL" id="CM003107">
    <property type="protein sequence ID" value="KUI73521.1"/>
    <property type="molecule type" value="Genomic_DNA"/>
</dbReference>
<sequence length="337" mass="37718">MEFKCTEKQVSTITQTEARMPNLPVVRDNIHFVREKQTRLFCYRACDRAVVLLFTPKSPMREVSCAMRIVPETSSVTCLLSDAQFVDLARVVGLLRSSPPSLAWKSPLTSLAFLNMLTKECGLTSELKRQDLDKVTLNAEVQPNSTLWSDPKIELEKPPGKWSNNPMLGLKRCTLPWLRAASGEGDWVALLDDLQFELTHTVNRKAQIECLKDRISVQINLIDNMIAHQENSQANLIAILALFLAPASLIAISVPPNAGREPNFRERCIIGNAFGHSIFSAGIFATNNSSWIAFLATMVPVTLITVISGLSFIGKHKMMQAWRNLWGLSRRRGELSR</sequence>
<gene>
    <name evidence="2" type="ORF">VM1G_08833</name>
</gene>
<protein>
    <submittedName>
        <fullName evidence="2">Uncharacterized protein</fullName>
    </submittedName>
</protein>
<dbReference type="Proteomes" id="UP000078559">
    <property type="component" value="Chromosome 10"/>
</dbReference>
<dbReference type="AlphaFoldDB" id="A0A194WAQ9"/>
<evidence type="ECO:0000313" key="3">
    <source>
        <dbReference type="Proteomes" id="UP000078559"/>
    </source>
</evidence>
<reference evidence="2" key="1">
    <citation type="submission" date="2014-12" db="EMBL/GenBank/DDBJ databases">
        <title>Genome Sequence of Valsa Canker Pathogens Uncovers a Specific Adaption of Colonization on Woody Bark.</title>
        <authorList>
            <person name="Yin Z."/>
            <person name="Liu H."/>
            <person name="Gao X."/>
            <person name="Li Z."/>
            <person name="Song N."/>
            <person name="Ke X."/>
            <person name="Dai Q."/>
            <person name="Wu Y."/>
            <person name="Sun Y."/>
            <person name="Xu J.-R."/>
            <person name="Kang Z.K."/>
            <person name="Wang L."/>
            <person name="Huang L."/>
        </authorList>
    </citation>
    <scope>NUCLEOTIDE SEQUENCE [LARGE SCALE GENOMIC DNA]</scope>
    <source>
        <strain evidence="2">03-8</strain>
    </source>
</reference>
<keyword evidence="3" id="KW-1185">Reference proteome</keyword>
<proteinExistence type="predicted"/>
<accession>A0A194WAQ9</accession>
<evidence type="ECO:0000256" key="1">
    <source>
        <dbReference type="SAM" id="Phobius"/>
    </source>
</evidence>
<feature type="transmembrane region" description="Helical" evidence="1">
    <location>
        <begin position="291"/>
        <end position="313"/>
    </location>
</feature>
<keyword evidence="1" id="KW-0472">Membrane</keyword>
<dbReference type="OrthoDB" id="4804426at2759"/>
<feature type="transmembrane region" description="Helical" evidence="1">
    <location>
        <begin position="236"/>
        <end position="256"/>
    </location>
</feature>
<keyword evidence="1" id="KW-1133">Transmembrane helix</keyword>